<evidence type="ECO:0000256" key="2">
    <source>
        <dbReference type="SAM" id="Phobius"/>
    </source>
</evidence>
<evidence type="ECO:0000313" key="5">
    <source>
        <dbReference type="Proteomes" id="UP001501490"/>
    </source>
</evidence>
<sequence length="241" mass="25914">MRRVRTGTLALVFALLTGLVAVVAAAAGGPWTISDRSGLWSPGSLPEVRPPQENPAPLGGRSAEPVMSGEPPHWLTWAMLIGIALLTALLLVWLWRRLAERFRGRHELEIEADTLPGEVRPDAPVIRAGLISALDELSVTGNPTDAVLRAWVALEHAAARSGVGRKPSDTPTEFTARVLATTKADRESIDALLRLYHQARFSWHGLSAADREHARACLQGLAASWSAFETPDSTTDAGSGR</sequence>
<organism evidence="4 5">
    <name type="scientific">Microlunatus ginsengisoli</name>
    <dbReference type="NCBI Taxonomy" id="363863"/>
    <lineage>
        <taxon>Bacteria</taxon>
        <taxon>Bacillati</taxon>
        <taxon>Actinomycetota</taxon>
        <taxon>Actinomycetes</taxon>
        <taxon>Propionibacteriales</taxon>
        <taxon>Propionibacteriaceae</taxon>
        <taxon>Microlunatus</taxon>
    </lineage>
</organism>
<dbReference type="EMBL" id="BAABAB010000006">
    <property type="protein sequence ID" value="GAA3608588.1"/>
    <property type="molecule type" value="Genomic_DNA"/>
</dbReference>
<keyword evidence="5" id="KW-1185">Reference proteome</keyword>
<feature type="region of interest" description="Disordered" evidence="1">
    <location>
        <begin position="42"/>
        <end position="65"/>
    </location>
</feature>
<gene>
    <name evidence="4" type="ORF">GCM10022236_07850</name>
</gene>
<evidence type="ECO:0000313" key="4">
    <source>
        <dbReference type="EMBL" id="GAA3608588.1"/>
    </source>
</evidence>
<keyword evidence="2" id="KW-0812">Transmembrane</keyword>
<dbReference type="Proteomes" id="UP001501490">
    <property type="component" value="Unassembled WGS sequence"/>
</dbReference>
<keyword evidence="2" id="KW-0472">Membrane</keyword>
<reference evidence="5" key="1">
    <citation type="journal article" date="2019" name="Int. J. Syst. Evol. Microbiol.">
        <title>The Global Catalogue of Microorganisms (GCM) 10K type strain sequencing project: providing services to taxonomists for standard genome sequencing and annotation.</title>
        <authorList>
            <consortium name="The Broad Institute Genomics Platform"/>
            <consortium name="The Broad Institute Genome Sequencing Center for Infectious Disease"/>
            <person name="Wu L."/>
            <person name="Ma J."/>
        </authorList>
    </citation>
    <scope>NUCLEOTIDE SEQUENCE [LARGE SCALE GENOMIC DNA]</scope>
    <source>
        <strain evidence="5">JCM 16929</strain>
    </source>
</reference>
<accession>A0ABP6ZG12</accession>
<proteinExistence type="predicted"/>
<protein>
    <recommendedName>
        <fullName evidence="3">Protein-glutamine gamma-glutamyltransferase-like C-terminal domain-containing protein</fullName>
    </recommendedName>
</protein>
<evidence type="ECO:0000256" key="1">
    <source>
        <dbReference type="SAM" id="MobiDB-lite"/>
    </source>
</evidence>
<name>A0ABP6ZG12_9ACTN</name>
<feature type="transmembrane region" description="Helical" evidence="2">
    <location>
        <begin position="74"/>
        <end position="95"/>
    </location>
</feature>
<dbReference type="InterPro" id="IPR025403">
    <property type="entry name" value="TgpA-like_C"/>
</dbReference>
<feature type="domain" description="Protein-glutamine gamma-glutamyltransferase-like C-terminal" evidence="3">
    <location>
        <begin position="150"/>
        <end position="219"/>
    </location>
</feature>
<comment type="caution">
    <text evidence="4">The sequence shown here is derived from an EMBL/GenBank/DDBJ whole genome shotgun (WGS) entry which is preliminary data.</text>
</comment>
<keyword evidence="2" id="KW-1133">Transmembrane helix</keyword>
<dbReference type="Pfam" id="PF13559">
    <property type="entry name" value="DUF4129"/>
    <property type="match status" value="1"/>
</dbReference>
<dbReference type="RefSeq" id="WP_344801784.1">
    <property type="nucleotide sequence ID" value="NZ_BAABAB010000006.1"/>
</dbReference>
<evidence type="ECO:0000259" key="3">
    <source>
        <dbReference type="Pfam" id="PF13559"/>
    </source>
</evidence>